<evidence type="ECO:0000256" key="5">
    <source>
        <dbReference type="ARBA" id="ARBA00038359"/>
    </source>
</evidence>
<dbReference type="Proteomes" id="UP000076584">
    <property type="component" value="Unassembled WGS sequence"/>
</dbReference>
<feature type="domain" description="Rhodopsin" evidence="7">
    <location>
        <begin position="37"/>
        <end position="297"/>
    </location>
</feature>
<dbReference type="EMBL" id="LFIW01000428">
    <property type="protein sequence ID" value="KZL86405.1"/>
    <property type="molecule type" value="Genomic_DNA"/>
</dbReference>
<feature type="transmembrane region" description="Helical" evidence="6">
    <location>
        <begin position="131"/>
        <end position="151"/>
    </location>
</feature>
<keyword evidence="9" id="KW-1185">Reference proteome</keyword>
<name>A0A162NX63_COLIC</name>
<feature type="transmembrane region" description="Helical" evidence="6">
    <location>
        <begin position="171"/>
        <end position="199"/>
    </location>
</feature>
<gene>
    <name evidence="8" type="ORF">CI238_09684</name>
</gene>
<keyword evidence="3 6" id="KW-1133">Transmembrane helix</keyword>
<reference evidence="8 9" key="1">
    <citation type="submission" date="2015-06" db="EMBL/GenBank/DDBJ databases">
        <title>Survival trade-offs in plant roots during colonization by closely related pathogenic and mutualistic fungi.</title>
        <authorList>
            <person name="Hacquard S."/>
            <person name="Kracher B."/>
            <person name="Hiruma K."/>
            <person name="Weinman A."/>
            <person name="Muench P."/>
            <person name="Garrido Oter R."/>
            <person name="Ver Loren van Themaat E."/>
            <person name="Dallerey J.-F."/>
            <person name="Damm U."/>
            <person name="Henrissat B."/>
            <person name="Lespinet O."/>
            <person name="Thon M."/>
            <person name="Kemen E."/>
            <person name="McHardy A.C."/>
            <person name="Schulze-Lefert P."/>
            <person name="O'Connell R.J."/>
        </authorList>
    </citation>
    <scope>NUCLEOTIDE SEQUENCE [LARGE SCALE GENOMIC DNA]</scope>
    <source>
        <strain evidence="8 9">MAFF 238704</strain>
    </source>
</reference>
<dbReference type="GO" id="GO:0016020">
    <property type="term" value="C:membrane"/>
    <property type="evidence" value="ECO:0007669"/>
    <property type="project" value="UniProtKB-SubCell"/>
</dbReference>
<evidence type="ECO:0000313" key="9">
    <source>
        <dbReference type="Proteomes" id="UP000076584"/>
    </source>
</evidence>
<feature type="transmembrane region" description="Helical" evidence="6">
    <location>
        <begin position="20"/>
        <end position="41"/>
    </location>
</feature>
<protein>
    <submittedName>
        <fullName evidence="8">Integral membrane protein</fullName>
    </submittedName>
</protein>
<keyword evidence="2 6" id="KW-0812">Transmembrane</keyword>
<evidence type="ECO:0000256" key="2">
    <source>
        <dbReference type="ARBA" id="ARBA00022692"/>
    </source>
</evidence>
<proteinExistence type="inferred from homology"/>
<dbReference type="AlphaFoldDB" id="A0A162NX63"/>
<dbReference type="PANTHER" id="PTHR33048">
    <property type="entry name" value="PTH11-LIKE INTEGRAL MEMBRANE PROTEIN (AFU_ORTHOLOGUE AFUA_5G11245)"/>
    <property type="match status" value="1"/>
</dbReference>
<evidence type="ECO:0000256" key="6">
    <source>
        <dbReference type="SAM" id="Phobius"/>
    </source>
</evidence>
<sequence>LEMSVQKDSMPPDETVGPIWLGVSSSLVVLLLITTVLRLWARFACRNLGWDDYTIALAAITATVRYAFGVMQLPHGNGRHRVYLGDHDYMMINMYGWWGQLFHFTSMAFLKVSLCLLVIRIQSTKTLRALLYILMIGSVVINLAVVIILLAECRPVGFWRGNSAQCWPNAIRIYAIWTSIAYSVFSDLLCSLLPLAIVWRIRIPSQKKAMVTGLMSLGVVYVWQPREAVLRAPQMCDTVFSTDRAFSATAFGIVRAQSLSVSEADLSWDFCITAIWSNLELFLGISAANLALSRAMYHYFVPSSEGSIPRGRYDPSSSGYIRSDRFPSPEAMIMRSGQQQQPPATITLSGQIPLNPPLENGVIINREFRWQENKEPPGPYV</sequence>
<evidence type="ECO:0000256" key="3">
    <source>
        <dbReference type="ARBA" id="ARBA00022989"/>
    </source>
</evidence>
<dbReference type="STRING" id="1573173.A0A162NX63"/>
<comment type="similarity">
    <text evidence="5">Belongs to the SAT4 family.</text>
</comment>
<evidence type="ECO:0000259" key="7">
    <source>
        <dbReference type="Pfam" id="PF20684"/>
    </source>
</evidence>
<dbReference type="PANTHER" id="PTHR33048:SF96">
    <property type="entry name" value="INTEGRAL MEMBRANE PROTEIN"/>
    <property type="match status" value="1"/>
</dbReference>
<feature type="transmembrane region" description="Helical" evidence="6">
    <location>
        <begin position="95"/>
        <end position="119"/>
    </location>
</feature>
<feature type="transmembrane region" description="Helical" evidence="6">
    <location>
        <begin position="53"/>
        <end position="75"/>
    </location>
</feature>
<comment type="caution">
    <text evidence="8">The sequence shown here is derived from an EMBL/GenBank/DDBJ whole genome shotgun (WGS) entry which is preliminary data.</text>
</comment>
<feature type="non-terminal residue" evidence="8">
    <location>
        <position position="1"/>
    </location>
</feature>
<dbReference type="InterPro" id="IPR052337">
    <property type="entry name" value="SAT4-like"/>
</dbReference>
<keyword evidence="4 6" id="KW-0472">Membrane</keyword>
<evidence type="ECO:0000256" key="1">
    <source>
        <dbReference type="ARBA" id="ARBA00004141"/>
    </source>
</evidence>
<accession>A0A162NX63</accession>
<dbReference type="Pfam" id="PF20684">
    <property type="entry name" value="Fung_rhodopsin"/>
    <property type="match status" value="1"/>
</dbReference>
<dbReference type="InterPro" id="IPR049326">
    <property type="entry name" value="Rhodopsin_dom_fungi"/>
</dbReference>
<organism evidence="8 9">
    <name type="scientific">Colletotrichum incanum</name>
    <name type="common">Soybean anthracnose fungus</name>
    <dbReference type="NCBI Taxonomy" id="1573173"/>
    <lineage>
        <taxon>Eukaryota</taxon>
        <taxon>Fungi</taxon>
        <taxon>Dikarya</taxon>
        <taxon>Ascomycota</taxon>
        <taxon>Pezizomycotina</taxon>
        <taxon>Sordariomycetes</taxon>
        <taxon>Hypocreomycetidae</taxon>
        <taxon>Glomerellales</taxon>
        <taxon>Glomerellaceae</taxon>
        <taxon>Colletotrichum</taxon>
        <taxon>Colletotrichum spaethianum species complex</taxon>
    </lineage>
</organism>
<evidence type="ECO:0000256" key="4">
    <source>
        <dbReference type="ARBA" id="ARBA00023136"/>
    </source>
</evidence>
<evidence type="ECO:0000313" key="8">
    <source>
        <dbReference type="EMBL" id="KZL86405.1"/>
    </source>
</evidence>
<comment type="subcellular location">
    <subcellularLocation>
        <location evidence="1">Membrane</location>
        <topology evidence="1">Multi-pass membrane protein</topology>
    </subcellularLocation>
</comment>